<protein>
    <submittedName>
        <fullName evidence="1">Uncharacterized protein</fullName>
    </submittedName>
</protein>
<dbReference type="OrthoDB" id="979653at2"/>
<dbReference type="EMBL" id="LRDB01000051">
    <property type="protein sequence ID" value="KYG72395.1"/>
    <property type="molecule type" value="Genomic_DNA"/>
</dbReference>
<dbReference type="STRING" id="296218.AWN68_11565"/>
<accession>A0A150X0Y8</accession>
<evidence type="ECO:0000313" key="2">
    <source>
        <dbReference type="Proteomes" id="UP000075615"/>
    </source>
</evidence>
<dbReference type="RefSeq" id="WP_068418810.1">
    <property type="nucleotide sequence ID" value="NZ_LRDB01000051.1"/>
</dbReference>
<dbReference type="AlphaFoldDB" id="A0A150X0Y8"/>
<evidence type="ECO:0000313" key="1">
    <source>
        <dbReference type="EMBL" id="KYG72395.1"/>
    </source>
</evidence>
<name>A0A150X0Y8_9BACT</name>
<comment type="caution">
    <text evidence="1">The sequence shown here is derived from an EMBL/GenBank/DDBJ whole genome shotgun (WGS) entry which is preliminary data.</text>
</comment>
<sequence>MNQRLFLLDKNYILKQVQADLKLKLQAELIEEVKKGYFNLFNPLGLIDELSEKVAAFSPTHLSFFDELYNTMAGIYRYQVEGNQLELLFDGRSHYEKYTADWKEGFHAYVLELCQKKSFILAGLELTVFHSPDKRLELAQNRMKVCTFEHFGLKIYKYKGIQKYISKSA</sequence>
<proteinExistence type="predicted"/>
<keyword evidence="2" id="KW-1185">Reference proteome</keyword>
<organism evidence="1 2">
    <name type="scientific">Roseivirga echinicomitans</name>
    <dbReference type="NCBI Taxonomy" id="296218"/>
    <lineage>
        <taxon>Bacteria</taxon>
        <taxon>Pseudomonadati</taxon>
        <taxon>Bacteroidota</taxon>
        <taxon>Cytophagia</taxon>
        <taxon>Cytophagales</taxon>
        <taxon>Roseivirgaceae</taxon>
        <taxon>Roseivirga</taxon>
    </lineage>
</organism>
<gene>
    <name evidence="1" type="ORF">AWN68_11565</name>
</gene>
<reference evidence="1 2" key="1">
    <citation type="submission" date="2016-01" db="EMBL/GenBank/DDBJ databases">
        <title>Genome sequencing of Roseivirga echinicomitans KMM 6058.</title>
        <authorList>
            <person name="Selvaratnam C."/>
            <person name="Thevarajoo S."/>
            <person name="Goh K.M."/>
            <person name="Ee R."/>
            <person name="Chan K.-G."/>
            <person name="Chong C.S."/>
        </authorList>
    </citation>
    <scope>NUCLEOTIDE SEQUENCE [LARGE SCALE GENOMIC DNA]</scope>
    <source>
        <strain evidence="1 2">KMM 6058</strain>
    </source>
</reference>
<dbReference type="Proteomes" id="UP000075615">
    <property type="component" value="Unassembled WGS sequence"/>
</dbReference>